<dbReference type="GO" id="GO:0003993">
    <property type="term" value="F:acid phosphatase activity"/>
    <property type="evidence" value="ECO:0007669"/>
    <property type="project" value="InterPro"/>
</dbReference>
<dbReference type="EMBL" id="LGRX02007157">
    <property type="protein sequence ID" value="KAK3275556.1"/>
    <property type="molecule type" value="Genomic_DNA"/>
</dbReference>
<keyword evidence="1" id="KW-0732">Signal</keyword>
<comment type="caution">
    <text evidence="3">The sequence shown here is derived from an EMBL/GenBank/DDBJ whole genome shotgun (WGS) entry which is preliminary data.</text>
</comment>
<reference evidence="3 4" key="1">
    <citation type="journal article" date="2015" name="Genome Biol. Evol.">
        <title>Comparative Genomics of a Bacterivorous Green Alga Reveals Evolutionary Causalities and Consequences of Phago-Mixotrophic Mode of Nutrition.</title>
        <authorList>
            <person name="Burns J.A."/>
            <person name="Paasch A."/>
            <person name="Narechania A."/>
            <person name="Kim E."/>
        </authorList>
    </citation>
    <scope>NUCLEOTIDE SEQUENCE [LARGE SCALE GENOMIC DNA]</scope>
    <source>
        <strain evidence="3 4">PLY_AMNH</strain>
    </source>
</reference>
<dbReference type="SUPFAM" id="SSF56300">
    <property type="entry name" value="Metallo-dependent phosphatases"/>
    <property type="match status" value="1"/>
</dbReference>
<evidence type="ECO:0000313" key="4">
    <source>
        <dbReference type="Proteomes" id="UP001190700"/>
    </source>
</evidence>
<feature type="domain" description="Calcineurin-like phosphoesterase" evidence="2">
    <location>
        <begin position="28"/>
        <end position="218"/>
    </location>
</feature>
<dbReference type="PANTHER" id="PTHR22953">
    <property type="entry name" value="ACID PHOSPHATASE RELATED"/>
    <property type="match status" value="1"/>
</dbReference>
<sequence>MQRVYEINGEPCLDYKMDYCRTPSYARSVFKLMREKRVDLVVHAGDFDYESSPRTWDNFLTQELQGMCYLAAKGNHDSNCDEGAPDPSACRDDPDRDRWGGGLFDGTQGYSSYLKQHQPGNAICQGNYGVDYSCSYKGVFFVFSSVGVERAGEGANRKHVQFIREQLSQSSAMWKVCVWHMTMEDMQTTYKSDATGWDAYETCRKAGAFIVTGHSHAYARSHEIKKYAYEKYGHHYTDLQVSTWDKHEVNLYAGLEQGRNAVAVVGVGGFKNEPTLREGDHWARIYSTKCIQDECYTADENDVNRFGALICEFDEIKNWAYCEFLATDHSKIDHFTLVSHISVD</sequence>
<dbReference type="AlphaFoldDB" id="A0AAE0GDN5"/>
<dbReference type="Pfam" id="PF00149">
    <property type="entry name" value="Metallophos"/>
    <property type="match status" value="1"/>
</dbReference>
<keyword evidence="4" id="KW-1185">Reference proteome</keyword>
<dbReference type="Proteomes" id="UP001190700">
    <property type="component" value="Unassembled WGS sequence"/>
</dbReference>
<dbReference type="InterPro" id="IPR029052">
    <property type="entry name" value="Metallo-depent_PP-like"/>
</dbReference>
<dbReference type="PANTHER" id="PTHR22953:SF153">
    <property type="entry name" value="PURPLE ACID PHOSPHATASE"/>
    <property type="match status" value="1"/>
</dbReference>
<evidence type="ECO:0000256" key="1">
    <source>
        <dbReference type="ARBA" id="ARBA00022729"/>
    </source>
</evidence>
<protein>
    <recommendedName>
        <fullName evidence="2">Calcineurin-like phosphoesterase domain-containing protein</fullName>
    </recommendedName>
</protein>
<accession>A0AAE0GDN5</accession>
<dbReference type="InterPro" id="IPR004843">
    <property type="entry name" value="Calcineurin-like_PHP"/>
</dbReference>
<name>A0AAE0GDN5_9CHLO</name>
<evidence type="ECO:0000313" key="3">
    <source>
        <dbReference type="EMBL" id="KAK3275556.1"/>
    </source>
</evidence>
<dbReference type="InterPro" id="IPR039331">
    <property type="entry name" value="PAPs-like"/>
</dbReference>
<organism evidence="3 4">
    <name type="scientific">Cymbomonas tetramitiformis</name>
    <dbReference type="NCBI Taxonomy" id="36881"/>
    <lineage>
        <taxon>Eukaryota</taxon>
        <taxon>Viridiplantae</taxon>
        <taxon>Chlorophyta</taxon>
        <taxon>Pyramimonadophyceae</taxon>
        <taxon>Pyramimonadales</taxon>
        <taxon>Pyramimonadaceae</taxon>
        <taxon>Cymbomonas</taxon>
    </lineage>
</organism>
<gene>
    <name evidence="3" type="ORF">CYMTET_16319</name>
</gene>
<dbReference type="Gene3D" id="3.60.21.10">
    <property type="match status" value="1"/>
</dbReference>
<proteinExistence type="predicted"/>
<evidence type="ECO:0000259" key="2">
    <source>
        <dbReference type="Pfam" id="PF00149"/>
    </source>
</evidence>